<gene>
    <name evidence="1" type="ORF">O6H91_18G037400</name>
</gene>
<accession>A0ACC2AZZ4</accession>
<name>A0ACC2AZZ4_DIPCM</name>
<dbReference type="EMBL" id="CM055109">
    <property type="protein sequence ID" value="KAJ7523101.1"/>
    <property type="molecule type" value="Genomic_DNA"/>
</dbReference>
<proteinExistence type="predicted"/>
<protein>
    <submittedName>
        <fullName evidence="1">Uncharacterized protein</fullName>
    </submittedName>
</protein>
<dbReference type="Proteomes" id="UP001162992">
    <property type="component" value="Chromosome 18"/>
</dbReference>
<reference evidence="2" key="1">
    <citation type="journal article" date="2024" name="Proc. Natl. Acad. Sci. U.S.A.">
        <title>Extraordinary preservation of gene collinearity over three hundred million years revealed in homosporous lycophytes.</title>
        <authorList>
            <person name="Li C."/>
            <person name="Wickell D."/>
            <person name="Kuo L.Y."/>
            <person name="Chen X."/>
            <person name="Nie B."/>
            <person name="Liao X."/>
            <person name="Peng D."/>
            <person name="Ji J."/>
            <person name="Jenkins J."/>
            <person name="Williams M."/>
            <person name="Shu S."/>
            <person name="Plott C."/>
            <person name="Barry K."/>
            <person name="Rajasekar S."/>
            <person name="Grimwood J."/>
            <person name="Han X."/>
            <person name="Sun S."/>
            <person name="Hou Z."/>
            <person name="He W."/>
            <person name="Dai G."/>
            <person name="Sun C."/>
            <person name="Schmutz J."/>
            <person name="Leebens-Mack J.H."/>
            <person name="Li F.W."/>
            <person name="Wang L."/>
        </authorList>
    </citation>
    <scope>NUCLEOTIDE SEQUENCE [LARGE SCALE GENOMIC DNA]</scope>
    <source>
        <strain evidence="2">cv. PW_Plant_1</strain>
    </source>
</reference>
<evidence type="ECO:0000313" key="2">
    <source>
        <dbReference type="Proteomes" id="UP001162992"/>
    </source>
</evidence>
<keyword evidence="2" id="KW-1185">Reference proteome</keyword>
<comment type="caution">
    <text evidence="1">The sequence shown here is derived from an EMBL/GenBank/DDBJ whole genome shotgun (WGS) entry which is preliminary data.</text>
</comment>
<organism evidence="1 2">
    <name type="scientific">Diphasiastrum complanatum</name>
    <name type="common">Issler's clubmoss</name>
    <name type="synonym">Lycopodium complanatum</name>
    <dbReference type="NCBI Taxonomy" id="34168"/>
    <lineage>
        <taxon>Eukaryota</taxon>
        <taxon>Viridiplantae</taxon>
        <taxon>Streptophyta</taxon>
        <taxon>Embryophyta</taxon>
        <taxon>Tracheophyta</taxon>
        <taxon>Lycopodiopsida</taxon>
        <taxon>Lycopodiales</taxon>
        <taxon>Lycopodiaceae</taxon>
        <taxon>Lycopodioideae</taxon>
        <taxon>Diphasiastrum</taxon>
    </lineage>
</organism>
<sequence length="816" mass="91185">MGCASSKQIAAQVALESPRDNVDFVKQLSWSNALTKVDTIDILKEFREQEQEKEKEKEQKEEEKDQKEDKEKEKEKEKEEETEKQKDEQEQQPNIKITEHANAVDSKIREETEKGRTASPPVQDEAKARLSNPVKHLEGEQVAAGWPSWLSAVAGEAIKGWIPRRADSFEKLHKIGQGTYSNVYKARDLETGTIVALKKVRFDNFEPESVRFMAREIQILRRLDHPNIVKLEGIVTSRMSCSLYLIFEYMEHDLAGLAACPGITFTEAQVKCYLQQLLRGLDHCHSQNVLHRDVKGSNLLLDNGGNLKIADFGLATICHAAQKQAMTSRVVTLWYRPPELLLGATDYGTAIDLWSTGCILAELFAGRPIMPGRTEVEQLHKIFRLCGSPSEEYWKRSKLPDATIFKPHQPYKRRLSDTFKNFPASSVHLLEKLLAIEPAERGTAAEALQSEFFTTKPLACDPSSLRQYPPSKEFDAKLRAEGARRQKAAVGNLEAGRRQGTKDVSSKGLSALDSNTELPATFQQRIQSQLGKNKAERLLAPDEDTAIEIPSKSYKAGYSVHKSRGKSTGSGKGQPVFPDASSRSEPVAGPGWKRQKEDEIRPIPSRSIARATKVVSTLEGNPVRRFGAEASYLASRQIVSGISYREKEELKHLTQEGKKEASGGSTTKKYRSESFLKSAPQWPEAFSKQDKALKSLKVADIYRHMESQKDGGMRGGRASFQEAHGFQRQAGSIYHSDPRLLAGTGAAVDADELSDERARKTQRAARRALRERSQLSSAPSSAYYSLVDRSHPTKTWHRAADTVVKSLAAESSQDRR</sequence>
<evidence type="ECO:0000313" key="1">
    <source>
        <dbReference type="EMBL" id="KAJ7523101.1"/>
    </source>
</evidence>